<accession>A0A7M1S734</accession>
<evidence type="ECO:0000313" key="3">
    <source>
        <dbReference type="Proteomes" id="UP000595074"/>
    </source>
</evidence>
<dbReference type="Gene3D" id="3.40.30.10">
    <property type="entry name" value="Glutaredoxin"/>
    <property type="match status" value="1"/>
</dbReference>
<reference evidence="2 3" key="1">
    <citation type="submission" date="2020-10" db="EMBL/GenBank/DDBJ databases">
        <title>The genome of sulfurovum sp.</title>
        <authorList>
            <person name="Xie S."/>
            <person name="Shao Z."/>
            <person name="Jiang L."/>
        </authorList>
    </citation>
    <scope>NUCLEOTIDE SEQUENCE [LARGE SCALE GENOMIC DNA]</scope>
    <source>
        <strain evidence="2 3">ST-419</strain>
    </source>
</reference>
<dbReference type="EMBL" id="CP063164">
    <property type="protein sequence ID" value="QOR62519.1"/>
    <property type="molecule type" value="Genomic_DNA"/>
</dbReference>
<dbReference type="AlphaFoldDB" id="A0A7M1S734"/>
<evidence type="ECO:0000256" key="1">
    <source>
        <dbReference type="SAM" id="SignalP"/>
    </source>
</evidence>
<organism evidence="2 3">
    <name type="scientific">Sulfurovum indicum</name>
    <dbReference type="NCBI Taxonomy" id="2779528"/>
    <lineage>
        <taxon>Bacteria</taxon>
        <taxon>Pseudomonadati</taxon>
        <taxon>Campylobacterota</taxon>
        <taxon>Epsilonproteobacteria</taxon>
        <taxon>Campylobacterales</taxon>
        <taxon>Sulfurovaceae</taxon>
        <taxon>Sulfurovum</taxon>
    </lineage>
</organism>
<gene>
    <name evidence="2" type="ORF">IMZ28_03355</name>
</gene>
<dbReference type="InterPro" id="IPR006513">
    <property type="entry name" value="YtfJ_HI0045"/>
</dbReference>
<evidence type="ECO:0000313" key="2">
    <source>
        <dbReference type="EMBL" id="QOR62519.1"/>
    </source>
</evidence>
<keyword evidence="3" id="KW-1185">Reference proteome</keyword>
<dbReference type="SUPFAM" id="SSF52833">
    <property type="entry name" value="Thioredoxin-like"/>
    <property type="match status" value="1"/>
</dbReference>
<keyword evidence="1" id="KW-0732">Signal</keyword>
<dbReference type="InterPro" id="IPR036249">
    <property type="entry name" value="Thioredoxin-like_sf"/>
</dbReference>
<name>A0A7M1S734_9BACT</name>
<feature type="chain" id="PRO_5029917470" evidence="1">
    <location>
        <begin position="20"/>
        <end position="170"/>
    </location>
</feature>
<feature type="signal peptide" evidence="1">
    <location>
        <begin position="1"/>
        <end position="19"/>
    </location>
</feature>
<proteinExistence type="predicted"/>
<sequence>MKKLIIGLACVLLSASAVEIGKVPVEVNIGGRDGGKTDGTVWNSSMLKGKVYVLFYVDPDEKDLNKALTQALKKRHFSRTKYGSVAVVNLAATWKPNMIIEALLKKKQKEFPDTLYVKDKNKVLVKQWGLADDNSDILVLDKKGKLIYKKYGKLSSDEIKEVLALIEKNL</sequence>
<dbReference type="KEGG" id="sinu:IMZ28_03355"/>
<dbReference type="RefSeq" id="WP_197549337.1">
    <property type="nucleotide sequence ID" value="NZ_CP063164.1"/>
</dbReference>
<dbReference type="Proteomes" id="UP000595074">
    <property type="component" value="Chromosome"/>
</dbReference>
<dbReference type="Pfam" id="PF09695">
    <property type="entry name" value="YtfJ_HI0045"/>
    <property type="match status" value="1"/>
</dbReference>
<protein>
    <submittedName>
        <fullName evidence="2">Transcriptional regulator</fullName>
    </submittedName>
</protein>